<gene>
    <name evidence="5" type="ORF">PCA31118_05334</name>
</gene>
<dbReference type="Proteomes" id="UP000414136">
    <property type="component" value="Unassembled WGS sequence"/>
</dbReference>
<protein>
    <recommendedName>
        <fullName evidence="4">OmpR/PhoB-type domain-containing protein</fullName>
    </recommendedName>
</protein>
<keyword evidence="6" id="KW-1185">Reference proteome</keyword>
<organism evidence="5 6">
    <name type="scientific">Pandoraea captiosa</name>
    <dbReference type="NCBI Taxonomy" id="2508302"/>
    <lineage>
        <taxon>Bacteria</taxon>
        <taxon>Pseudomonadati</taxon>
        <taxon>Pseudomonadota</taxon>
        <taxon>Betaproteobacteria</taxon>
        <taxon>Burkholderiales</taxon>
        <taxon>Burkholderiaceae</taxon>
        <taxon>Pandoraea</taxon>
    </lineage>
</organism>
<name>A0A5E5AUV4_9BURK</name>
<dbReference type="GO" id="GO:0005829">
    <property type="term" value="C:cytosol"/>
    <property type="evidence" value="ECO:0007669"/>
    <property type="project" value="TreeGrafter"/>
</dbReference>
<dbReference type="PANTHER" id="PTHR48111">
    <property type="entry name" value="REGULATOR OF RPOS"/>
    <property type="match status" value="1"/>
</dbReference>
<feature type="domain" description="OmpR/PhoB-type" evidence="4">
    <location>
        <begin position="162"/>
        <end position="260"/>
    </location>
</feature>
<dbReference type="EMBL" id="CABPSQ010000023">
    <property type="protein sequence ID" value="VVE76917.1"/>
    <property type="molecule type" value="Genomic_DNA"/>
</dbReference>
<keyword evidence="1 2" id="KW-0238">DNA-binding</keyword>
<feature type="region of interest" description="Disordered" evidence="3">
    <location>
        <begin position="114"/>
        <end position="148"/>
    </location>
</feature>
<dbReference type="PROSITE" id="PS51755">
    <property type="entry name" value="OMPR_PHOB"/>
    <property type="match status" value="2"/>
</dbReference>
<dbReference type="AlphaFoldDB" id="A0A5E5AUV4"/>
<dbReference type="Pfam" id="PF00486">
    <property type="entry name" value="Trans_reg_C"/>
    <property type="match status" value="2"/>
</dbReference>
<dbReference type="SMART" id="SM00862">
    <property type="entry name" value="Trans_reg_C"/>
    <property type="match status" value="2"/>
</dbReference>
<dbReference type="GO" id="GO:0000156">
    <property type="term" value="F:phosphorelay response regulator activity"/>
    <property type="evidence" value="ECO:0007669"/>
    <property type="project" value="TreeGrafter"/>
</dbReference>
<dbReference type="InterPro" id="IPR016032">
    <property type="entry name" value="Sig_transdc_resp-reg_C-effctor"/>
</dbReference>
<evidence type="ECO:0000313" key="6">
    <source>
        <dbReference type="Proteomes" id="UP000414136"/>
    </source>
</evidence>
<evidence type="ECO:0000259" key="4">
    <source>
        <dbReference type="PROSITE" id="PS51755"/>
    </source>
</evidence>
<dbReference type="SUPFAM" id="SSF46894">
    <property type="entry name" value="C-terminal effector domain of the bipartite response regulators"/>
    <property type="match status" value="2"/>
</dbReference>
<evidence type="ECO:0000256" key="1">
    <source>
        <dbReference type="ARBA" id="ARBA00023125"/>
    </source>
</evidence>
<dbReference type="GO" id="GO:0000976">
    <property type="term" value="F:transcription cis-regulatory region binding"/>
    <property type="evidence" value="ECO:0007669"/>
    <property type="project" value="TreeGrafter"/>
</dbReference>
<feature type="DNA-binding region" description="OmpR/PhoB-type" evidence="2">
    <location>
        <begin position="1"/>
        <end position="97"/>
    </location>
</feature>
<dbReference type="RefSeq" id="WP_150627913.1">
    <property type="nucleotide sequence ID" value="NZ_CABPSQ010000023.1"/>
</dbReference>
<sequence length="317" mass="34631">MPMPPFDLDDVTNLVQHHGISARLSEQEKRLLVHLAARPGKVFDKYALMEALWGQRAQWMEDAALVQLVSRLRRSLAPLGLHRAIVTVARVGYRFDMPVASLASATSASSATSAACASRQAEPDGPDEPGNADVMTPAAPAHRQTDASTAGLSIADATARMSTAPALLHGVARDGHGEVRRQGVTVRIPQIEYRLLCALRSPPHVAHDKRTLIATLWPGRPDQDDTNLMQVVSRLRRRLIPLGLHGHIVTVPRIGYRFEPCHEPGNASSTRTAGTPSETSSPASGRWRTGFAAALLNALHRLGPLTCLTRRLRWRRR</sequence>
<evidence type="ECO:0000313" key="5">
    <source>
        <dbReference type="EMBL" id="VVE76917.1"/>
    </source>
</evidence>
<dbReference type="Gene3D" id="1.10.10.10">
    <property type="entry name" value="Winged helix-like DNA-binding domain superfamily/Winged helix DNA-binding domain"/>
    <property type="match status" value="2"/>
</dbReference>
<dbReference type="GO" id="GO:0032993">
    <property type="term" value="C:protein-DNA complex"/>
    <property type="evidence" value="ECO:0007669"/>
    <property type="project" value="TreeGrafter"/>
</dbReference>
<evidence type="ECO:0000256" key="3">
    <source>
        <dbReference type="SAM" id="MobiDB-lite"/>
    </source>
</evidence>
<dbReference type="InterPro" id="IPR001867">
    <property type="entry name" value="OmpR/PhoB-type_DNA-bd"/>
</dbReference>
<dbReference type="OrthoDB" id="8958335at2"/>
<dbReference type="PANTHER" id="PTHR48111:SF37">
    <property type="entry name" value="RESPONSE REGULATOR PROTEIN CARR"/>
    <property type="match status" value="1"/>
</dbReference>
<dbReference type="InterPro" id="IPR036388">
    <property type="entry name" value="WH-like_DNA-bd_sf"/>
</dbReference>
<accession>A0A5E5AUV4</accession>
<feature type="compositionally biased region" description="Polar residues" evidence="3">
    <location>
        <begin position="266"/>
        <end position="283"/>
    </location>
</feature>
<feature type="region of interest" description="Disordered" evidence="3">
    <location>
        <begin position="262"/>
        <end position="285"/>
    </location>
</feature>
<evidence type="ECO:0000256" key="2">
    <source>
        <dbReference type="PROSITE-ProRule" id="PRU01091"/>
    </source>
</evidence>
<reference evidence="5 6" key="1">
    <citation type="submission" date="2019-08" db="EMBL/GenBank/DDBJ databases">
        <authorList>
            <person name="Peeters C."/>
        </authorList>
    </citation>
    <scope>NUCLEOTIDE SEQUENCE [LARGE SCALE GENOMIC DNA]</scope>
    <source>
        <strain evidence="5 6">LMG 31118</strain>
    </source>
</reference>
<proteinExistence type="predicted"/>
<feature type="DNA-binding region" description="OmpR/PhoB-type" evidence="2">
    <location>
        <begin position="162"/>
        <end position="260"/>
    </location>
</feature>
<feature type="domain" description="OmpR/PhoB-type" evidence="4">
    <location>
        <begin position="1"/>
        <end position="97"/>
    </location>
</feature>
<dbReference type="GO" id="GO:0006355">
    <property type="term" value="P:regulation of DNA-templated transcription"/>
    <property type="evidence" value="ECO:0007669"/>
    <property type="project" value="InterPro"/>
</dbReference>
<dbReference type="CDD" id="cd00383">
    <property type="entry name" value="trans_reg_C"/>
    <property type="match status" value="2"/>
</dbReference>
<dbReference type="InterPro" id="IPR039420">
    <property type="entry name" value="WalR-like"/>
</dbReference>